<dbReference type="Proteomes" id="UP000693946">
    <property type="component" value="Linkage Group LG20"/>
</dbReference>
<keyword evidence="2" id="KW-0539">Nucleus</keyword>
<feature type="domain" description="Fork-head" evidence="3">
    <location>
        <begin position="23"/>
        <end position="99"/>
    </location>
</feature>
<evidence type="ECO:0000256" key="1">
    <source>
        <dbReference type="ARBA" id="ARBA00023125"/>
    </source>
</evidence>
<proteinExistence type="predicted"/>
<dbReference type="GO" id="GO:0003700">
    <property type="term" value="F:DNA-binding transcription factor activity"/>
    <property type="evidence" value="ECO:0007669"/>
    <property type="project" value="InterPro"/>
</dbReference>
<organism evidence="4 5">
    <name type="scientific">Solea senegalensis</name>
    <name type="common">Senegalese sole</name>
    <dbReference type="NCBI Taxonomy" id="28829"/>
    <lineage>
        <taxon>Eukaryota</taxon>
        <taxon>Metazoa</taxon>
        <taxon>Chordata</taxon>
        <taxon>Craniata</taxon>
        <taxon>Vertebrata</taxon>
        <taxon>Euteleostomi</taxon>
        <taxon>Actinopterygii</taxon>
        <taxon>Neopterygii</taxon>
        <taxon>Teleostei</taxon>
        <taxon>Neoteleostei</taxon>
        <taxon>Acanthomorphata</taxon>
        <taxon>Carangaria</taxon>
        <taxon>Pleuronectiformes</taxon>
        <taxon>Pleuronectoidei</taxon>
        <taxon>Soleidae</taxon>
        <taxon>Solea</taxon>
    </lineage>
</organism>
<dbReference type="GO" id="GO:0005634">
    <property type="term" value="C:nucleus"/>
    <property type="evidence" value="ECO:0007669"/>
    <property type="project" value="UniProtKB-SubCell"/>
</dbReference>
<dbReference type="AlphaFoldDB" id="A0AAV6R7T8"/>
<dbReference type="PROSITE" id="PS50039">
    <property type="entry name" value="FORK_HEAD_3"/>
    <property type="match status" value="1"/>
</dbReference>
<sequence length="264" mass="30019">MLNKTKMFEAQLHQDAFFWKNNTYVAKIAFLLQAAPHRRLTFTQLRYLITSLTGDNRKTVRGNINVCLNIHPCFVKIPVDPSVVRSLVLKKYFWTLDPSQVTMKVLRRHFIGILHLFPELASKVETEERNGSSEAVSAPRSPEHAACKAVQIRCEAKFSGPFSIESLLKRDSPCDRPSRPSPLSSVQVRVELQPRLTHGQVGTKRRLSWDKEEDGSSPICSAAKTMKRMHVCTEPSYPIFTKPAPYFTYPHGTKYIIYPGPAFT</sequence>
<name>A0AAV6R7T8_SOLSE</name>
<dbReference type="GO" id="GO:0043565">
    <property type="term" value="F:sequence-specific DNA binding"/>
    <property type="evidence" value="ECO:0007669"/>
    <property type="project" value="InterPro"/>
</dbReference>
<keyword evidence="1 2" id="KW-0238">DNA-binding</keyword>
<reference evidence="4 5" key="1">
    <citation type="journal article" date="2021" name="Sci. Rep.">
        <title>Chromosome anchoring in Senegalese sole (Solea senegalensis) reveals sex-associated markers and genome rearrangements in flatfish.</title>
        <authorList>
            <person name="Guerrero-Cozar I."/>
            <person name="Gomez-Garrido J."/>
            <person name="Berbel C."/>
            <person name="Martinez-Blanch J.F."/>
            <person name="Alioto T."/>
            <person name="Claros M.G."/>
            <person name="Gagnaire P.A."/>
            <person name="Manchado M."/>
        </authorList>
    </citation>
    <scope>NUCLEOTIDE SEQUENCE [LARGE SCALE GENOMIC DNA]</scope>
    <source>
        <strain evidence="4">Sse05_10M</strain>
    </source>
</reference>
<gene>
    <name evidence="4" type="ORF">JOB18_025923</name>
</gene>
<comment type="caution">
    <text evidence="4">The sequence shown here is derived from an EMBL/GenBank/DDBJ whole genome shotgun (WGS) entry which is preliminary data.</text>
</comment>
<evidence type="ECO:0000313" key="5">
    <source>
        <dbReference type="Proteomes" id="UP000693946"/>
    </source>
</evidence>
<comment type="subcellular location">
    <subcellularLocation>
        <location evidence="2">Nucleus</location>
    </subcellularLocation>
</comment>
<dbReference type="InterPro" id="IPR001766">
    <property type="entry name" value="Fork_head_dom"/>
</dbReference>
<feature type="DNA-binding region" description="Fork-head" evidence="2">
    <location>
        <begin position="23"/>
        <end position="99"/>
    </location>
</feature>
<accession>A0AAV6R7T8</accession>
<evidence type="ECO:0000259" key="3">
    <source>
        <dbReference type="PROSITE" id="PS50039"/>
    </source>
</evidence>
<keyword evidence="5" id="KW-1185">Reference proteome</keyword>
<dbReference type="EMBL" id="JAGKHQ010000013">
    <property type="protein sequence ID" value="KAG7500679.1"/>
    <property type="molecule type" value="Genomic_DNA"/>
</dbReference>
<evidence type="ECO:0000313" key="4">
    <source>
        <dbReference type="EMBL" id="KAG7500679.1"/>
    </source>
</evidence>
<evidence type="ECO:0000256" key="2">
    <source>
        <dbReference type="PROSITE-ProRule" id="PRU00089"/>
    </source>
</evidence>
<protein>
    <submittedName>
        <fullName evidence="4">Forkhead box protein H1-like</fullName>
    </submittedName>
</protein>